<dbReference type="InterPro" id="IPR013173">
    <property type="entry name" value="DNA_primase_DnaG_DnaB-bd_dom"/>
</dbReference>
<dbReference type="InterPro" id="IPR036977">
    <property type="entry name" value="DNA_primase_Znf_CHC2"/>
</dbReference>
<dbReference type="SMART" id="SM00400">
    <property type="entry name" value="ZnF_CHCC"/>
    <property type="match status" value="1"/>
</dbReference>
<dbReference type="AlphaFoldDB" id="A0A410GB93"/>
<dbReference type="Proteomes" id="UP000283474">
    <property type="component" value="Chromosome"/>
</dbReference>
<dbReference type="FunFam" id="3.90.580.10:FF:000001">
    <property type="entry name" value="DNA primase"/>
    <property type="match status" value="1"/>
</dbReference>
<dbReference type="SUPFAM" id="SSF57783">
    <property type="entry name" value="Zinc beta-ribbon"/>
    <property type="match status" value="1"/>
</dbReference>
<dbReference type="GO" id="GO:1990077">
    <property type="term" value="C:primosome complex"/>
    <property type="evidence" value="ECO:0007669"/>
    <property type="project" value="UniProtKB-KW"/>
</dbReference>
<keyword evidence="1 12" id="KW-0240">DNA-directed RNA polymerase</keyword>
<organism evidence="15 16">
    <name type="scientific">Pollutimonas thiosulfatoxidans</name>
    <dbReference type="NCBI Taxonomy" id="2028345"/>
    <lineage>
        <taxon>Bacteria</taxon>
        <taxon>Pseudomonadati</taxon>
        <taxon>Pseudomonadota</taxon>
        <taxon>Betaproteobacteria</taxon>
        <taxon>Burkholderiales</taxon>
        <taxon>Alcaligenaceae</taxon>
        <taxon>Pollutimonas</taxon>
    </lineage>
</organism>
<dbReference type="GO" id="GO:0008270">
    <property type="term" value="F:zinc ion binding"/>
    <property type="evidence" value="ECO:0007669"/>
    <property type="project" value="UniProtKB-UniRule"/>
</dbReference>
<dbReference type="GO" id="GO:0005737">
    <property type="term" value="C:cytoplasm"/>
    <property type="evidence" value="ECO:0007669"/>
    <property type="project" value="TreeGrafter"/>
</dbReference>
<dbReference type="RefSeq" id="WP_128354607.1">
    <property type="nucleotide sequence ID" value="NZ_CP022987.1"/>
</dbReference>
<accession>A0A410GB93</accession>
<keyword evidence="16" id="KW-1185">Reference proteome</keyword>
<comment type="catalytic activity">
    <reaction evidence="12">
        <text>ssDNA + n NTP = ssDNA/pppN(pN)n-1 hybrid + (n-1) diphosphate.</text>
        <dbReference type="EC" id="2.7.7.101"/>
    </reaction>
</comment>
<keyword evidence="2 12" id="KW-0639">Primosome</keyword>
<keyword evidence="6 12" id="KW-0479">Metal-binding</keyword>
<keyword evidence="7 12" id="KW-0863">Zinc-finger</keyword>
<dbReference type="Pfam" id="PF10410">
    <property type="entry name" value="DnaB_bind"/>
    <property type="match status" value="1"/>
</dbReference>
<comment type="domain">
    <text evidence="12">Contains an N-terminal zinc-binding domain, a central core domain that contains the primase activity, and a C-terminal DnaB-binding domain.</text>
</comment>
<dbReference type="InterPro" id="IPR030846">
    <property type="entry name" value="DnaG_bac"/>
</dbReference>
<dbReference type="SMART" id="SM00493">
    <property type="entry name" value="TOPRIM"/>
    <property type="match status" value="1"/>
</dbReference>
<dbReference type="KEGG" id="pus:CKA81_06725"/>
<dbReference type="InterPro" id="IPR037068">
    <property type="entry name" value="DNA_primase_core_N_sf"/>
</dbReference>
<comment type="cofactor">
    <cofactor evidence="12">
        <name>Zn(2+)</name>
        <dbReference type="ChEBI" id="CHEBI:29105"/>
    </cofactor>
    <text evidence="12">Binds 1 zinc ion per monomer.</text>
</comment>
<evidence type="ECO:0000256" key="6">
    <source>
        <dbReference type="ARBA" id="ARBA00022723"/>
    </source>
</evidence>
<dbReference type="Gene3D" id="3.90.580.10">
    <property type="entry name" value="Zinc finger, CHC2-type domain"/>
    <property type="match status" value="1"/>
</dbReference>
<keyword evidence="8 12" id="KW-0862">Zinc</keyword>
<comment type="function">
    <text evidence="12">RNA polymerase that catalyzes the synthesis of short RNA molecules used as primers for DNA polymerase during DNA replication.</text>
</comment>
<dbReference type="GO" id="GO:0003899">
    <property type="term" value="F:DNA-directed RNA polymerase activity"/>
    <property type="evidence" value="ECO:0007669"/>
    <property type="project" value="UniProtKB-UniRule"/>
</dbReference>
<dbReference type="CDD" id="cd03364">
    <property type="entry name" value="TOPRIM_DnaG_primases"/>
    <property type="match status" value="1"/>
</dbReference>
<evidence type="ECO:0000256" key="9">
    <source>
        <dbReference type="ARBA" id="ARBA00022842"/>
    </source>
</evidence>
<dbReference type="PANTHER" id="PTHR30313:SF2">
    <property type="entry name" value="DNA PRIMASE"/>
    <property type="match status" value="1"/>
</dbReference>
<gene>
    <name evidence="12" type="primary">dnaG</name>
    <name evidence="15" type="ORF">CKA81_06725</name>
</gene>
<dbReference type="Gene3D" id="1.10.860.10">
    <property type="entry name" value="DNAb Helicase, Chain A"/>
    <property type="match status" value="1"/>
</dbReference>
<keyword evidence="9" id="KW-0460">Magnesium</keyword>
<dbReference type="Pfam" id="PF13155">
    <property type="entry name" value="Toprim_2"/>
    <property type="match status" value="1"/>
</dbReference>
<dbReference type="GO" id="GO:0000428">
    <property type="term" value="C:DNA-directed RNA polymerase complex"/>
    <property type="evidence" value="ECO:0007669"/>
    <property type="project" value="UniProtKB-KW"/>
</dbReference>
<dbReference type="InterPro" id="IPR002694">
    <property type="entry name" value="Znf_CHC2"/>
</dbReference>
<dbReference type="Pfam" id="PF08278">
    <property type="entry name" value="DnaG_DnaB_bind"/>
    <property type="match status" value="1"/>
</dbReference>
<dbReference type="Pfam" id="PF01807">
    <property type="entry name" value="Zn_ribbon_DnaG"/>
    <property type="match status" value="1"/>
</dbReference>
<dbReference type="InterPro" id="IPR019475">
    <property type="entry name" value="DNA_primase_DnaB-bd"/>
</dbReference>
<evidence type="ECO:0000256" key="5">
    <source>
        <dbReference type="ARBA" id="ARBA00022705"/>
    </source>
</evidence>
<evidence type="ECO:0000256" key="8">
    <source>
        <dbReference type="ARBA" id="ARBA00022833"/>
    </source>
</evidence>
<feature type="domain" description="Toprim" evidence="14">
    <location>
        <begin position="256"/>
        <end position="338"/>
    </location>
</feature>
<protein>
    <recommendedName>
        <fullName evidence="12">DNA primase</fullName>
        <ecNumber evidence="12">2.7.7.101</ecNumber>
    </recommendedName>
</protein>
<dbReference type="SUPFAM" id="SSF56731">
    <property type="entry name" value="DNA primase core"/>
    <property type="match status" value="1"/>
</dbReference>
<dbReference type="PANTHER" id="PTHR30313">
    <property type="entry name" value="DNA PRIMASE"/>
    <property type="match status" value="1"/>
</dbReference>
<feature type="zinc finger region" description="CHC2-type" evidence="12">
    <location>
        <begin position="37"/>
        <end position="61"/>
    </location>
</feature>
<proteinExistence type="inferred from homology"/>
<dbReference type="InterPro" id="IPR050219">
    <property type="entry name" value="DnaG_primase"/>
</dbReference>
<evidence type="ECO:0000256" key="3">
    <source>
        <dbReference type="ARBA" id="ARBA00022679"/>
    </source>
</evidence>
<dbReference type="Gene3D" id="1.20.50.20">
    <property type="entry name" value="DnaG, RNA polymerase domain, helical bundle"/>
    <property type="match status" value="1"/>
</dbReference>
<name>A0A410GB93_9BURK</name>
<dbReference type="InterPro" id="IPR006295">
    <property type="entry name" value="DNA_primase_DnaG"/>
</dbReference>
<evidence type="ECO:0000256" key="12">
    <source>
        <dbReference type="HAMAP-Rule" id="MF_00974"/>
    </source>
</evidence>
<dbReference type="FunFam" id="3.40.1360.10:FF:000002">
    <property type="entry name" value="DNA primase"/>
    <property type="match status" value="1"/>
</dbReference>
<keyword evidence="10 12" id="KW-0238">DNA-binding</keyword>
<keyword evidence="11 12" id="KW-0804">Transcription</keyword>
<evidence type="ECO:0000256" key="10">
    <source>
        <dbReference type="ARBA" id="ARBA00023125"/>
    </source>
</evidence>
<keyword evidence="5 12" id="KW-0235">DNA replication</keyword>
<dbReference type="EC" id="2.7.7.101" evidence="12"/>
<dbReference type="PROSITE" id="PS50880">
    <property type="entry name" value="TOPRIM"/>
    <property type="match status" value="1"/>
</dbReference>
<evidence type="ECO:0000259" key="14">
    <source>
        <dbReference type="PROSITE" id="PS50880"/>
    </source>
</evidence>
<dbReference type="EMBL" id="CP022987">
    <property type="protein sequence ID" value="QAA93562.1"/>
    <property type="molecule type" value="Genomic_DNA"/>
</dbReference>
<dbReference type="Gene3D" id="3.90.980.10">
    <property type="entry name" value="DNA primase, catalytic core, N-terminal domain"/>
    <property type="match status" value="1"/>
</dbReference>
<keyword evidence="4 12" id="KW-0548">Nucleotidyltransferase</keyword>
<dbReference type="SMART" id="SM00766">
    <property type="entry name" value="DnaG_DnaB_bind"/>
    <property type="match status" value="1"/>
</dbReference>
<evidence type="ECO:0000256" key="11">
    <source>
        <dbReference type="ARBA" id="ARBA00023163"/>
    </source>
</evidence>
<comment type="similarity">
    <text evidence="12">Belongs to the DnaG primase family.</text>
</comment>
<evidence type="ECO:0000256" key="4">
    <source>
        <dbReference type="ARBA" id="ARBA00022695"/>
    </source>
</evidence>
<dbReference type="GO" id="GO:0006269">
    <property type="term" value="P:DNA replication, synthesis of primer"/>
    <property type="evidence" value="ECO:0007669"/>
    <property type="project" value="UniProtKB-UniRule"/>
</dbReference>
<dbReference type="InterPro" id="IPR034151">
    <property type="entry name" value="TOPRIM_DnaG_bac"/>
</dbReference>
<evidence type="ECO:0000313" key="16">
    <source>
        <dbReference type="Proteomes" id="UP000283474"/>
    </source>
</evidence>
<dbReference type="Pfam" id="PF08275">
    <property type="entry name" value="DNAG_N"/>
    <property type="match status" value="1"/>
</dbReference>
<sequence>MIPESFVQELLARVDVVDVVGRYVQLRKGGANLLGLCPFHNEKSPSFTVSPTKQFYHCFGCGAHGSAITFLMEHTGASFPEAVRSLASNAGMTVPEASRSPVQRAADKRRKEEVSRHQQILDMAQAHYVAQLKLAQPAIRYLKQRGLSGAIAARFGLGWAGTDRRGLAAIFPQYEDPLLVESGLVIEADDGRRYDRFRERIMFPIRNTRGKLIGFGGRIIGKGEPKYLNSPETSLFSKGHELYGLWEARAGIRSAGHVLVVEGYMDVVGLAQHGVENAVATLGTATTAFHIEKLLRASHTIVFSFDGDTAGRRAAWRALNACLPLVRDDVAMRFLFLPTEHDPDSYIQAYGAEAFRATVSEAMPLSRFMMDELASRHAMHEAEGRAACVHEALPLLAMLPEGTLRLQIEREFAKRVQLTPEELSGMMRDAPPPSNAEPSPEHNAPPPYGGPQASDYGAYDEPPGFMDGASYEDQGHQVHQAPMHEPVARAGKRSARAPGKTRSVTPLAKRLLRLLLAHPELVGQLGDQQLEILHHGPHLVLVRDLITLANSSGARHAGALLQAAEPGSDLEGVLASLTPELLAGEELPDPQAEWNDALGRIELEAIKAEQSALVQGGLKDDFSRRRYQELTRRIALLSSASSRQVR</sequence>
<keyword evidence="3 12" id="KW-0808">Transferase</keyword>
<evidence type="ECO:0000256" key="13">
    <source>
        <dbReference type="SAM" id="MobiDB-lite"/>
    </source>
</evidence>
<dbReference type="GO" id="GO:0003677">
    <property type="term" value="F:DNA binding"/>
    <property type="evidence" value="ECO:0007669"/>
    <property type="project" value="UniProtKB-KW"/>
</dbReference>
<feature type="region of interest" description="Disordered" evidence="13">
    <location>
        <begin position="90"/>
        <end position="113"/>
    </location>
</feature>
<dbReference type="InterPro" id="IPR006171">
    <property type="entry name" value="TOPRIM_dom"/>
</dbReference>
<evidence type="ECO:0000313" key="15">
    <source>
        <dbReference type="EMBL" id="QAA93562.1"/>
    </source>
</evidence>
<dbReference type="NCBIfam" id="TIGR01391">
    <property type="entry name" value="dnaG"/>
    <property type="match status" value="1"/>
</dbReference>
<evidence type="ECO:0000256" key="7">
    <source>
        <dbReference type="ARBA" id="ARBA00022771"/>
    </source>
</evidence>
<comment type="subunit">
    <text evidence="12">Monomer. Interacts with DnaB.</text>
</comment>
<dbReference type="InterPro" id="IPR016136">
    <property type="entry name" value="DNA_helicase_N/primase_C"/>
</dbReference>
<reference evidence="15 16" key="1">
    <citation type="submission" date="2017-08" db="EMBL/GenBank/DDBJ databases">
        <authorList>
            <person name="Park S.-J."/>
            <person name="Kim H."/>
        </authorList>
    </citation>
    <scope>NUCLEOTIDE SEQUENCE [LARGE SCALE GENOMIC DNA]</scope>
    <source>
        <strain evidence="16">ye3</strain>
    </source>
</reference>
<dbReference type="InterPro" id="IPR013264">
    <property type="entry name" value="DNAG_N"/>
</dbReference>
<dbReference type="Gene3D" id="3.40.1360.10">
    <property type="match status" value="1"/>
</dbReference>
<dbReference type="OrthoDB" id="9803773at2"/>
<dbReference type="HAMAP" id="MF_00974">
    <property type="entry name" value="DNA_primase_DnaG"/>
    <property type="match status" value="1"/>
</dbReference>
<evidence type="ECO:0000256" key="2">
    <source>
        <dbReference type="ARBA" id="ARBA00022515"/>
    </source>
</evidence>
<feature type="region of interest" description="Disordered" evidence="13">
    <location>
        <begin position="419"/>
        <end position="479"/>
    </location>
</feature>
<evidence type="ECO:0000256" key="1">
    <source>
        <dbReference type="ARBA" id="ARBA00022478"/>
    </source>
</evidence>
<dbReference type="SUPFAM" id="SSF117023">
    <property type="entry name" value="DNA primase DnaG, C-terminal domain"/>
    <property type="match status" value="1"/>
</dbReference>